<organism evidence="1 2">
    <name type="scientific">Calidithermus terrae</name>
    <dbReference type="NCBI Taxonomy" id="1408545"/>
    <lineage>
        <taxon>Bacteria</taxon>
        <taxon>Thermotogati</taxon>
        <taxon>Deinococcota</taxon>
        <taxon>Deinococci</taxon>
        <taxon>Thermales</taxon>
        <taxon>Thermaceae</taxon>
        <taxon>Calidithermus</taxon>
    </lineage>
</organism>
<name>A0A399EMS1_9DEIN</name>
<reference evidence="1 2" key="1">
    <citation type="submission" date="2018-08" db="EMBL/GenBank/DDBJ databases">
        <title>Meiothermus terrae DSM 26712 genome sequencing project.</title>
        <authorList>
            <person name="Da Costa M.S."/>
            <person name="Albuquerque L."/>
            <person name="Raposo P."/>
            <person name="Froufe H.J.C."/>
            <person name="Barroso C.S."/>
            <person name="Egas C."/>
        </authorList>
    </citation>
    <scope>NUCLEOTIDE SEQUENCE [LARGE SCALE GENOMIC DNA]</scope>
    <source>
        <strain evidence="1 2">DSM 26712</strain>
    </source>
</reference>
<comment type="caution">
    <text evidence="1">The sequence shown here is derived from an EMBL/GenBank/DDBJ whole genome shotgun (WGS) entry which is preliminary data.</text>
</comment>
<evidence type="ECO:0000313" key="2">
    <source>
        <dbReference type="Proteomes" id="UP000265715"/>
    </source>
</evidence>
<dbReference type="EMBL" id="QXDL01000061">
    <property type="protein sequence ID" value="RIH85268.1"/>
    <property type="molecule type" value="Genomic_DNA"/>
</dbReference>
<proteinExistence type="predicted"/>
<dbReference type="RefSeq" id="WP_147372618.1">
    <property type="nucleotide sequence ID" value="NZ_QXDL01000061.1"/>
</dbReference>
<dbReference type="OrthoDB" id="134501at2"/>
<dbReference type="SUPFAM" id="SSF82171">
    <property type="entry name" value="DPP6 N-terminal domain-like"/>
    <property type="match status" value="1"/>
</dbReference>
<dbReference type="AlphaFoldDB" id="A0A399EMS1"/>
<protein>
    <recommendedName>
        <fullName evidence="3">Protein TolB</fullName>
    </recommendedName>
</protein>
<accession>A0A399EMS1</accession>
<sequence>MWGLALSSRGDRAAFRVTDGKQAAEVVVYDLAQDRKMYSLPSGVFGDLTFSPDGTLLIAKDGKAKGIGVYEAASGRRLAFKPGWVDALAYSPNKGYVAYVRDGSRLEVWDYRANRVIYTTGGNFMYQGNTVINTGLVFSPDGSRLALGTSRG</sequence>
<keyword evidence="2" id="KW-1185">Reference proteome</keyword>
<gene>
    <name evidence="1" type="ORF">Mterra_01757</name>
</gene>
<dbReference type="InterPro" id="IPR015943">
    <property type="entry name" value="WD40/YVTN_repeat-like_dom_sf"/>
</dbReference>
<evidence type="ECO:0008006" key="3">
    <source>
        <dbReference type="Google" id="ProtNLM"/>
    </source>
</evidence>
<evidence type="ECO:0000313" key="1">
    <source>
        <dbReference type="EMBL" id="RIH85268.1"/>
    </source>
</evidence>
<dbReference type="Proteomes" id="UP000265715">
    <property type="component" value="Unassembled WGS sequence"/>
</dbReference>
<dbReference type="Gene3D" id="2.130.10.10">
    <property type="entry name" value="YVTN repeat-like/Quinoprotein amine dehydrogenase"/>
    <property type="match status" value="1"/>
</dbReference>